<gene>
    <name evidence="1" type="ORF">AVM11_13200</name>
</gene>
<evidence type="ECO:0000313" key="1">
    <source>
        <dbReference type="EMBL" id="KZB96376.1"/>
    </source>
</evidence>
<dbReference type="Proteomes" id="UP000078460">
    <property type="component" value="Unassembled WGS sequence"/>
</dbReference>
<accession>A0A175Y7S3</accession>
<sequence>MELHNLLMTPQRGELGQPSSWPGAYLSQLYAFDLFAGNWDRSIQNFLLQNEGFTRRLCVFDFASCSLEGLAAIKFPVASDPTVRIGKFLRLRHGFFPKAAIEMIDRLAAIPAETITRFLSLMPDDWMSAEQKESICELWSKHQIASRLAALRSGLGDESLL</sequence>
<protein>
    <recommendedName>
        <fullName evidence="3">HipA-like C-terminal domain-containing protein</fullName>
    </recommendedName>
</protein>
<evidence type="ECO:0000313" key="2">
    <source>
        <dbReference type="Proteomes" id="UP000078460"/>
    </source>
</evidence>
<organism evidence="1 2">
    <name type="scientific">Sphingomonas melonis TY</name>
    <dbReference type="NCBI Taxonomy" id="621456"/>
    <lineage>
        <taxon>Bacteria</taxon>
        <taxon>Pseudomonadati</taxon>
        <taxon>Pseudomonadota</taxon>
        <taxon>Alphaproteobacteria</taxon>
        <taxon>Sphingomonadales</taxon>
        <taxon>Sphingomonadaceae</taxon>
        <taxon>Sphingomonas</taxon>
    </lineage>
</organism>
<dbReference type="EMBL" id="LQCK02000003">
    <property type="protein sequence ID" value="KZB96376.1"/>
    <property type="molecule type" value="Genomic_DNA"/>
</dbReference>
<evidence type="ECO:0008006" key="3">
    <source>
        <dbReference type="Google" id="ProtNLM"/>
    </source>
</evidence>
<name>A0A175Y7S3_9SPHN</name>
<dbReference type="OrthoDB" id="8452939at2"/>
<dbReference type="AlphaFoldDB" id="A0A175Y7S3"/>
<proteinExistence type="predicted"/>
<comment type="caution">
    <text evidence="1">The sequence shown here is derived from an EMBL/GenBank/DDBJ whole genome shotgun (WGS) entry which is preliminary data.</text>
</comment>
<keyword evidence="2" id="KW-1185">Reference proteome</keyword>
<reference evidence="1" key="1">
    <citation type="submission" date="2016-03" db="EMBL/GenBank/DDBJ databases">
        <title>Sphingomonas melonis TY, whole genome shotgun sequencing.</title>
        <authorList>
            <person name="Wang H."/>
            <person name="Zhu P."/>
        </authorList>
    </citation>
    <scope>NUCLEOTIDE SEQUENCE [LARGE SCALE GENOMIC DNA]</scope>
    <source>
        <strain evidence="1">TY</strain>
    </source>
</reference>